<sequence length="283" mass="30960">MTQAIMASIGASSWQSIIQHADNPYYGKAIRRNPNYAQAIDLRHKAVAARAAHIAARPQPPAMPATVNDDLDHWLTTTAHTAAADAEWSAKDQALAALIAHCEARIQGIGMDRDTILKSLNDDLDQLMARAAHAVEQLNGAHTPAEVVAAGVGDVWNELAELRHDYDQIRQAQASVMTGLQELGLGRSNYLFDDPLASDTAIANLDHIFPAWRDRTTPTPVSFSPSWDGRAQPWPKDPVGQLVWIVTSGAQAWTPTTSQLNTLWAKRRETRAHPQPTNEVTHA</sequence>
<dbReference type="RefSeq" id="WP_122526228.1">
    <property type="nucleotide sequence ID" value="NZ_UPHP01000143.1"/>
</dbReference>
<keyword evidence="2" id="KW-1185">Reference proteome</keyword>
<reference evidence="1 2" key="1">
    <citation type="submission" date="2018-09" db="EMBL/GenBank/DDBJ databases">
        <authorList>
            <person name="Tagini F."/>
        </authorList>
    </citation>
    <scope>NUCLEOTIDE SEQUENCE [LARGE SCALE GENOMIC DNA]</scope>
    <source>
        <strain evidence="1 2">MK136</strain>
    </source>
</reference>
<organism evidence="1 2">
    <name type="scientific">Mycobacterium attenuatum</name>
    <dbReference type="NCBI Taxonomy" id="2341086"/>
    <lineage>
        <taxon>Bacteria</taxon>
        <taxon>Bacillati</taxon>
        <taxon>Actinomycetota</taxon>
        <taxon>Actinomycetes</taxon>
        <taxon>Mycobacteriales</taxon>
        <taxon>Mycobacteriaceae</taxon>
        <taxon>Mycobacterium</taxon>
    </lineage>
</organism>
<dbReference type="Proteomes" id="UP000273307">
    <property type="component" value="Unassembled WGS sequence"/>
</dbReference>
<gene>
    <name evidence="1" type="ORF">LAUMK136_05360</name>
</gene>
<name>A0A498QGU3_9MYCO</name>
<protein>
    <submittedName>
        <fullName evidence="1">Uncharacterized protein</fullName>
    </submittedName>
</protein>
<evidence type="ECO:0000313" key="1">
    <source>
        <dbReference type="EMBL" id="VBA43954.1"/>
    </source>
</evidence>
<dbReference type="AlphaFoldDB" id="A0A498QGU3"/>
<evidence type="ECO:0000313" key="2">
    <source>
        <dbReference type="Proteomes" id="UP000273307"/>
    </source>
</evidence>
<accession>A0A498QGU3</accession>
<dbReference type="EMBL" id="UPHP01000143">
    <property type="protein sequence ID" value="VBA43954.1"/>
    <property type="molecule type" value="Genomic_DNA"/>
</dbReference>
<proteinExistence type="predicted"/>
<dbReference type="OrthoDB" id="4733904at2"/>